<dbReference type="Pfam" id="PF01710">
    <property type="entry name" value="HTH_Tnp_IS630"/>
    <property type="match status" value="1"/>
</dbReference>
<sequence length="125" mass="14648">MPKPYSNDLRYKALDYYKECQNKSKTCTVFKIARTTLDLWIQLEHLQGNANRPHPEKAGRPYKIKDLKAFKIFVETTSFSQAKDLVPLFEQRFGYSVSYANILFALKKLGWSYKKRVFSTDKPAK</sequence>
<evidence type="ECO:0000313" key="1">
    <source>
        <dbReference type="EMBL" id="UUN96275.1"/>
    </source>
</evidence>
<reference evidence="1" key="1">
    <citation type="submission" date="2022-02" db="EMBL/GenBank/DDBJ databases">
        <title>Characterization of Tn125 harboring carbapenem-resistant Acinetobacter bereziniae clinical isolates.</title>
        <authorList>
            <person name="Wong N.-K."/>
            <person name="Pan Q."/>
        </authorList>
    </citation>
    <scope>NUCLEOTIDE SEQUENCE</scope>
    <source>
        <strain evidence="1">GD03393</strain>
    </source>
</reference>
<dbReference type="Proteomes" id="UP000644140">
    <property type="component" value="Chromosome"/>
</dbReference>
<dbReference type="AlphaFoldDB" id="A0A101C318"/>
<dbReference type="KEGG" id="aber:BSR55_05645"/>
<dbReference type="EMBL" id="CP092085">
    <property type="protein sequence ID" value="UUN96275.1"/>
    <property type="molecule type" value="Genomic_DNA"/>
</dbReference>
<dbReference type="KEGG" id="aber:BSR55_02015"/>
<dbReference type="KEGG" id="aber:BSR55_05670"/>
<dbReference type="InterPro" id="IPR002622">
    <property type="entry name" value="Transposase_14"/>
</dbReference>
<organism evidence="1 2">
    <name type="scientific">Acinetobacter bereziniae</name>
    <name type="common">Acinetobacter genomosp. 10</name>
    <dbReference type="NCBI Taxonomy" id="106648"/>
    <lineage>
        <taxon>Bacteria</taxon>
        <taxon>Pseudomonadati</taxon>
        <taxon>Pseudomonadota</taxon>
        <taxon>Gammaproteobacteria</taxon>
        <taxon>Moraxellales</taxon>
        <taxon>Moraxellaceae</taxon>
        <taxon>Acinetobacter</taxon>
    </lineage>
</organism>
<dbReference type="SUPFAM" id="SSF46689">
    <property type="entry name" value="Homeodomain-like"/>
    <property type="match status" value="1"/>
</dbReference>
<gene>
    <name evidence="1" type="ORF">I9054_012905</name>
</gene>
<protein>
    <submittedName>
        <fullName evidence="1">IS630 transposase-related protein</fullName>
    </submittedName>
</protein>
<accession>A0A101C318</accession>
<evidence type="ECO:0000313" key="2">
    <source>
        <dbReference type="Proteomes" id="UP000644140"/>
    </source>
</evidence>
<dbReference type="GeneID" id="69461746"/>
<dbReference type="InterPro" id="IPR009057">
    <property type="entry name" value="Homeodomain-like_sf"/>
</dbReference>
<dbReference type="RefSeq" id="WP_005029849.1">
    <property type="nucleotide sequence ID" value="NZ_BBLJ01000119.1"/>
</dbReference>
<proteinExistence type="predicted"/>
<name>A0A101C318_ACIBZ</name>